<dbReference type="EMBL" id="BPLR01001870">
    <property type="protein sequence ID" value="GIX67346.1"/>
    <property type="molecule type" value="Genomic_DNA"/>
</dbReference>
<dbReference type="Proteomes" id="UP001054945">
    <property type="component" value="Unassembled WGS sequence"/>
</dbReference>
<evidence type="ECO:0000313" key="2">
    <source>
        <dbReference type="Proteomes" id="UP001054945"/>
    </source>
</evidence>
<keyword evidence="2" id="KW-1185">Reference proteome</keyword>
<evidence type="ECO:0000313" key="1">
    <source>
        <dbReference type="EMBL" id="GIX67346.1"/>
    </source>
</evidence>
<gene>
    <name evidence="1" type="ORF">CEXT_45891</name>
</gene>
<comment type="caution">
    <text evidence="1">The sequence shown here is derived from an EMBL/GenBank/DDBJ whole genome shotgun (WGS) entry which is preliminary data.</text>
</comment>
<organism evidence="1 2">
    <name type="scientific">Caerostris extrusa</name>
    <name type="common">Bark spider</name>
    <name type="synonym">Caerostris bankana</name>
    <dbReference type="NCBI Taxonomy" id="172846"/>
    <lineage>
        <taxon>Eukaryota</taxon>
        <taxon>Metazoa</taxon>
        <taxon>Ecdysozoa</taxon>
        <taxon>Arthropoda</taxon>
        <taxon>Chelicerata</taxon>
        <taxon>Arachnida</taxon>
        <taxon>Araneae</taxon>
        <taxon>Araneomorphae</taxon>
        <taxon>Entelegynae</taxon>
        <taxon>Araneoidea</taxon>
        <taxon>Araneidae</taxon>
        <taxon>Caerostris</taxon>
    </lineage>
</organism>
<dbReference type="AlphaFoldDB" id="A0AAV4M7G4"/>
<proteinExistence type="predicted"/>
<accession>A0AAV4M7G4</accession>
<name>A0AAV4M7G4_CAEEX</name>
<sequence>MVGYRGCQKDIVGPPIEIVKGNRENLLFHMWFSVVMEKHYPLRNLVPALVLDGLFEPQPLIAILLSVNCCSPL</sequence>
<reference evidence="1 2" key="1">
    <citation type="submission" date="2021-06" db="EMBL/GenBank/DDBJ databases">
        <title>Caerostris extrusa draft genome.</title>
        <authorList>
            <person name="Kono N."/>
            <person name="Arakawa K."/>
        </authorList>
    </citation>
    <scope>NUCLEOTIDE SEQUENCE [LARGE SCALE GENOMIC DNA]</scope>
</reference>
<protein>
    <submittedName>
        <fullName evidence="1">Uncharacterized protein</fullName>
    </submittedName>
</protein>